<dbReference type="EMBL" id="AYSO01000015">
    <property type="protein sequence ID" value="KIE47147.1"/>
    <property type="molecule type" value="Genomic_DNA"/>
</dbReference>
<dbReference type="GO" id="GO:0016042">
    <property type="term" value="P:lipid catabolic process"/>
    <property type="evidence" value="ECO:0007669"/>
    <property type="project" value="UniProtKB-UniRule"/>
</dbReference>
<accession>A0A0C1R180</accession>
<feature type="active site" description="Nucleophile" evidence="4">
    <location>
        <position position="42"/>
    </location>
</feature>
<sequence length="317" mass="35747">MKERMGLALAGGGGKGAYEIGVWRALKDYGIEDSIGAVAGASIGALNGVLFALGEYDLALNLWTSISPEKAFGKENKKESMVKTIKKNHDDKKIKNINGEKSYLKEKKYIYYLRCLKESYIKFRERRRSASFKKRIEDMEINGIFSKEGIIDILDNLVDLERLSHTDIECFASCCKAPLNKPKILCYRSNMNTEYFKLNSCEKEKVKTILLATSALPLVFGTEIIDDIEYVDGGIVENIPILPLYEAGYKKIIAVHLKKGYIIDKEPFPGLEIIEIIPSEPIGDFFSGTLDFSLENALKRMELGYKDTVKIIKELKL</sequence>
<feature type="active site" description="Proton acceptor" evidence="4">
    <location>
        <position position="232"/>
    </location>
</feature>
<dbReference type="PANTHER" id="PTHR14226">
    <property type="entry name" value="NEUROPATHY TARGET ESTERASE/SWISS CHEESE D.MELANOGASTER"/>
    <property type="match status" value="1"/>
</dbReference>
<comment type="caution">
    <text evidence="6">The sequence shown here is derived from an EMBL/GenBank/DDBJ whole genome shotgun (WGS) entry which is preliminary data.</text>
</comment>
<feature type="short sequence motif" description="GXSXG" evidence="4">
    <location>
        <begin position="40"/>
        <end position="44"/>
    </location>
</feature>
<evidence type="ECO:0000313" key="6">
    <source>
        <dbReference type="EMBL" id="KIE47147.1"/>
    </source>
</evidence>
<dbReference type="STRING" id="29341.RSJ17_13170"/>
<protein>
    <submittedName>
        <fullName evidence="6">Patatin-like phospholipase family protein</fullName>
    </submittedName>
</protein>
<evidence type="ECO:0000256" key="3">
    <source>
        <dbReference type="ARBA" id="ARBA00023098"/>
    </source>
</evidence>
<dbReference type="Gene3D" id="3.40.1090.10">
    <property type="entry name" value="Cytosolic phospholipase A2 catalytic domain"/>
    <property type="match status" value="1"/>
</dbReference>
<dbReference type="Proteomes" id="UP000031366">
    <property type="component" value="Unassembled WGS sequence"/>
</dbReference>
<evidence type="ECO:0000313" key="7">
    <source>
        <dbReference type="Proteomes" id="UP000031366"/>
    </source>
</evidence>
<feature type="short sequence motif" description="DGA/G" evidence="4">
    <location>
        <begin position="232"/>
        <end position="234"/>
    </location>
</feature>
<gene>
    <name evidence="6" type="ORF">U732_1411</name>
</gene>
<dbReference type="InterPro" id="IPR016035">
    <property type="entry name" value="Acyl_Trfase/lysoPLipase"/>
</dbReference>
<dbReference type="GO" id="GO:0016787">
    <property type="term" value="F:hydrolase activity"/>
    <property type="evidence" value="ECO:0007669"/>
    <property type="project" value="UniProtKB-UniRule"/>
</dbReference>
<dbReference type="PANTHER" id="PTHR14226:SF29">
    <property type="entry name" value="NEUROPATHY TARGET ESTERASE SWS"/>
    <property type="match status" value="1"/>
</dbReference>
<dbReference type="InterPro" id="IPR050301">
    <property type="entry name" value="NTE"/>
</dbReference>
<dbReference type="Pfam" id="PF01734">
    <property type="entry name" value="Patatin"/>
    <property type="match status" value="1"/>
</dbReference>
<dbReference type="OrthoDB" id="9770965at2"/>
<keyword evidence="3 4" id="KW-0443">Lipid metabolism</keyword>
<keyword evidence="2 4" id="KW-0442">Lipid degradation</keyword>
<dbReference type="SUPFAM" id="SSF52151">
    <property type="entry name" value="FabD/lysophospholipase-like"/>
    <property type="match status" value="1"/>
</dbReference>
<dbReference type="InterPro" id="IPR002641">
    <property type="entry name" value="PNPLA_dom"/>
</dbReference>
<keyword evidence="7" id="KW-1185">Reference proteome</keyword>
<reference evidence="6 7" key="1">
    <citation type="journal article" date="2015" name="Infect. Genet. Evol.">
        <title>Genomic sequences of six botulinum neurotoxin-producing strains representing three clostridial species illustrate the mobility and diversity of botulinum neurotoxin genes.</title>
        <authorList>
            <person name="Smith T.J."/>
            <person name="Hill K.K."/>
            <person name="Xie G."/>
            <person name="Foley B.T."/>
            <person name="Williamson C.H."/>
            <person name="Foster J.T."/>
            <person name="Johnson S.L."/>
            <person name="Chertkov O."/>
            <person name="Teshima H."/>
            <person name="Gibbons H.S."/>
            <person name="Johnsky L.A."/>
            <person name="Karavis M.A."/>
            <person name="Smith L.A."/>
        </authorList>
    </citation>
    <scope>NUCLEOTIDE SEQUENCE [LARGE SCALE GENOMIC DNA]</scope>
    <source>
        <strain evidence="6 7">CDC 2741</strain>
    </source>
</reference>
<evidence type="ECO:0000259" key="5">
    <source>
        <dbReference type="PROSITE" id="PS51635"/>
    </source>
</evidence>
<dbReference type="AlphaFoldDB" id="A0A0C1R180"/>
<organism evidence="6 7">
    <name type="scientific">Clostridium argentinense CDC 2741</name>
    <dbReference type="NCBI Taxonomy" id="1418104"/>
    <lineage>
        <taxon>Bacteria</taxon>
        <taxon>Bacillati</taxon>
        <taxon>Bacillota</taxon>
        <taxon>Clostridia</taxon>
        <taxon>Eubacteriales</taxon>
        <taxon>Clostridiaceae</taxon>
        <taxon>Clostridium</taxon>
    </lineage>
</organism>
<keyword evidence="1 4" id="KW-0378">Hydrolase</keyword>
<feature type="short sequence motif" description="GXGXXG" evidence="4">
    <location>
        <begin position="11"/>
        <end position="16"/>
    </location>
</feature>
<proteinExistence type="predicted"/>
<dbReference type="RefSeq" id="WP_039632386.1">
    <property type="nucleotide sequence ID" value="NZ_AYSO01000015.1"/>
</dbReference>
<dbReference type="PROSITE" id="PS51635">
    <property type="entry name" value="PNPLA"/>
    <property type="match status" value="1"/>
</dbReference>
<evidence type="ECO:0000256" key="2">
    <source>
        <dbReference type="ARBA" id="ARBA00022963"/>
    </source>
</evidence>
<evidence type="ECO:0000256" key="4">
    <source>
        <dbReference type="PROSITE-ProRule" id="PRU01161"/>
    </source>
</evidence>
<name>A0A0C1R180_9CLOT</name>
<feature type="domain" description="PNPLA" evidence="5">
    <location>
        <begin position="7"/>
        <end position="245"/>
    </location>
</feature>
<evidence type="ECO:0000256" key="1">
    <source>
        <dbReference type="ARBA" id="ARBA00022801"/>
    </source>
</evidence>